<comment type="caution">
    <text evidence="6">The sequence shown here is derived from an EMBL/GenBank/DDBJ whole genome shotgun (WGS) entry which is preliminary data.</text>
</comment>
<keyword evidence="3" id="KW-0862">Zinc</keyword>
<dbReference type="Pfam" id="PF01363">
    <property type="entry name" value="FYVE"/>
    <property type="match status" value="1"/>
</dbReference>
<evidence type="ECO:0000313" key="6">
    <source>
        <dbReference type="EMBL" id="CAA7036241.1"/>
    </source>
</evidence>
<dbReference type="GO" id="GO:0070676">
    <property type="term" value="P:intralumenal vesicle formation"/>
    <property type="evidence" value="ECO:0007669"/>
    <property type="project" value="TreeGrafter"/>
</dbReference>
<dbReference type="EMBL" id="CACVBM020001163">
    <property type="protein sequence ID" value="CAA7036241.1"/>
    <property type="molecule type" value="Genomic_DNA"/>
</dbReference>
<dbReference type="SUPFAM" id="SSF57903">
    <property type="entry name" value="FYVE/PHD zinc finger"/>
    <property type="match status" value="1"/>
</dbReference>
<dbReference type="InterPro" id="IPR011011">
    <property type="entry name" value="Znf_FYVE_PHD"/>
</dbReference>
<dbReference type="GO" id="GO:0036258">
    <property type="term" value="P:multivesicular body assembly"/>
    <property type="evidence" value="ECO:0007669"/>
    <property type="project" value="InterPro"/>
</dbReference>
<dbReference type="Proteomes" id="UP000467841">
    <property type="component" value="Unassembled WGS sequence"/>
</dbReference>
<dbReference type="GO" id="GO:0031902">
    <property type="term" value="C:late endosome membrane"/>
    <property type="evidence" value="ECO:0007669"/>
    <property type="project" value="TreeGrafter"/>
</dbReference>
<proteinExistence type="predicted"/>
<dbReference type="Gene3D" id="3.30.40.10">
    <property type="entry name" value="Zinc/RING finger domain, C3HC4 (zinc finger)"/>
    <property type="match status" value="1"/>
</dbReference>
<dbReference type="GO" id="GO:0043130">
    <property type="term" value="F:ubiquitin binding"/>
    <property type="evidence" value="ECO:0007669"/>
    <property type="project" value="InterPro"/>
</dbReference>
<dbReference type="PANTHER" id="PTHR46977">
    <property type="entry name" value="PROTEIN FREE1"/>
    <property type="match status" value="1"/>
</dbReference>
<dbReference type="PANTHER" id="PTHR46977:SF1">
    <property type="entry name" value="PROTEIN FREE1"/>
    <property type="match status" value="1"/>
</dbReference>
<evidence type="ECO:0000256" key="2">
    <source>
        <dbReference type="ARBA" id="ARBA00022771"/>
    </source>
</evidence>
<dbReference type="InterPro" id="IPR013083">
    <property type="entry name" value="Znf_RING/FYVE/PHD"/>
</dbReference>
<dbReference type="GO" id="GO:0008270">
    <property type="term" value="F:zinc ion binding"/>
    <property type="evidence" value="ECO:0007669"/>
    <property type="project" value="UniProtKB-KW"/>
</dbReference>
<evidence type="ECO:0000256" key="4">
    <source>
        <dbReference type="PROSITE-ProRule" id="PRU00091"/>
    </source>
</evidence>
<dbReference type="InterPro" id="IPR000306">
    <property type="entry name" value="Znf_FYVE"/>
</dbReference>
<dbReference type="SMART" id="SM00064">
    <property type="entry name" value="FYVE"/>
    <property type="match status" value="1"/>
</dbReference>
<sequence length="76" mass="8488">MNKKDHRVPDKAVSKCTSCGSDYGAFMPRHHCRNCRDLFCYKCTQGRIALTAEDNAPQVHVCDRCQKGLIQAKGAC</sequence>
<evidence type="ECO:0000256" key="3">
    <source>
        <dbReference type="ARBA" id="ARBA00022833"/>
    </source>
</evidence>
<keyword evidence="7" id="KW-1185">Reference proteome</keyword>
<dbReference type="PROSITE" id="PS50178">
    <property type="entry name" value="ZF_FYVE"/>
    <property type="match status" value="1"/>
</dbReference>
<gene>
    <name evidence="6" type="ORF">MERR_LOCUS23476</name>
</gene>
<organism evidence="6 7">
    <name type="scientific">Microthlaspi erraticum</name>
    <dbReference type="NCBI Taxonomy" id="1685480"/>
    <lineage>
        <taxon>Eukaryota</taxon>
        <taxon>Viridiplantae</taxon>
        <taxon>Streptophyta</taxon>
        <taxon>Embryophyta</taxon>
        <taxon>Tracheophyta</taxon>
        <taxon>Spermatophyta</taxon>
        <taxon>Magnoliopsida</taxon>
        <taxon>eudicotyledons</taxon>
        <taxon>Gunneridae</taxon>
        <taxon>Pentapetalae</taxon>
        <taxon>rosids</taxon>
        <taxon>malvids</taxon>
        <taxon>Brassicales</taxon>
        <taxon>Brassicaceae</taxon>
        <taxon>Coluteocarpeae</taxon>
        <taxon>Microthlaspi</taxon>
    </lineage>
</organism>
<feature type="domain" description="FYVE-type" evidence="5">
    <location>
        <begin position="10"/>
        <end position="70"/>
    </location>
</feature>
<accession>A0A6D2JB31</accession>
<evidence type="ECO:0000259" key="5">
    <source>
        <dbReference type="PROSITE" id="PS50178"/>
    </source>
</evidence>
<reference evidence="6" key="1">
    <citation type="submission" date="2020-01" db="EMBL/GenBank/DDBJ databases">
        <authorList>
            <person name="Mishra B."/>
        </authorList>
    </citation>
    <scope>NUCLEOTIDE SEQUENCE [LARGE SCALE GENOMIC DNA]</scope>
</reference>
<dbReference type="InterPro" id="IPR017455">
    <property type="entry name" value="Znf_FYVE-rel"/>
</dbReference>
<name>A0A6D2JB31_9BRAS</name>
<evidence type="ECO:0000256" key="1">
    <source>
        <dbReference type="ARBA" id="ARBA00022723"/>
    </source>
</evidence>
<evidence type="ECO:0000313" key="7">
    <source>
        <dbReference type="Proteomes" id="UP000467841"/>
    </source>
</evidence>
<dbReference type="AlphaFoldDB" id="A0A6D2JB31"/>
<dbReference type="OrthoDB" id="660555at2759"/>
<dbReference type="InterPro" id="IPR045893">
    <property type="entry name" value="FREE1"/>
</dbReference>
<protein>
    <recommendedName>
        <fullName evidence="5">FYVE-type domain-containing protein</fullName>
    </recommendedName>
</protein>
<keyword evidence="1" id="KW-0479">Metal-binding</keyword>
<keyword evidence="2 4" id="KW-0863">Zinc-finger</keyword>
<dbReference type="GO" id="GO:0000813">
    <property type="term" value="C:ESCRT I complex"/>
    <property type="evidence" value="ECO:0007669"/>
    <property type="project" value="TreeGrafter"/>
</dbReference>